<gene>
    <name evidence="3" type="ORF">THAOC_36235</name>
</gene>
<dbReference type="InterPro" id="IPR000917">
    <property type="entry name" value="Sulfatase_N"/>
</dbReference>
<evidence type="ECO:0000256" key="1">
    <source>
        <dbReference type="ARBA" id="ARBA00008779"/>
    </source>
</evidence>
<dbReference type="EMBL" id="AGNL01048721">
    <property type="protein sequence ID" value="EJK45164.1"/>
    <property type="molecule type" value="Genomic_DNA"/>
</dbReference>
<dbReference type="InterPro" id="IPR050738">
    <property type="entry name" value="Sulfatase"/>
</dbReference>
<dbReference type="Proteomes" id="UP000266841">
    <property type="component" value="Unassembled WGS sequence"/>
</dbReference>
<dbReference type="GO" id="GO:0004065">
    <property type="term" value="F:arylsulfatase activity"/>
    <property type="evidence" value="ECO:0007669"/>
    <property type="project" value="TreeGrafter"/>
</dbReference>
<proteinExistence type="inferred from homology"/>
<dbReference type="PANTHER" id="PTHR42693">
    <property type="entry name" value="ARYLSULFATASE FAMILY MEMBER"/>
    <property type="match status" value="1"/>
</dbReference>
<protein>
    <recommendedName>
        <fullName evidence="2">Sulfatase N-terminal domain-containing protein</fullName>
    </recommendedName>
</protein>
<evidence type="ECO:0000313" key="4">
    <source>
        <dbReference type="Proteomes" id="UP000266841"/>
    </source>
</evidence>
<dbReference type="OMA" id="ASGMEYE"/>
<evidence type="ECO:0000259" key="2">
    <source>
        <dbReference type="Pfam" id="PF00884"/>
    </source>
</evidence>
<dbReference type="InterPro" id="IPR017850">
    <property type="entry name" value="Alkaline_phosphatase_core_sf"/>
</dbReference>
<accession>K0R260</accession>
<comment type="caution">
    <text evidence="3">The sequence shown here is derived from an EMBL/GenBank/DDBJ whole genome shotgun (WGS) entry which is preliminary data.</text>
</comment>
<organism evidence="3 4">
    <name type="scientific">Thalassiosira oceanica</name>
    <name type="common">Marine diatom</name>
    <dbReference type="NCBI Taxonomy" id="159749"/>
    <lineage>
        <taxon>Eukaryota</taxon>
        <taxon>Sar</taxon>
        <taxon>Stramenopiles</taxon>
        <taxon>Ochrophyta</taxon>
        <taxon>Bacillariophyta</taxon>
        <taxon>Coscinodiscophyceae</taxon>
        <taxon>Thalassiosirophycidae</taxon>
        <taxon>Thalassiosirales</taxon>
        <taxon>Thalassiosiraceae</taxon>
        <taxon>Thalassiosira</taxon>
    </lineage>
</organism>
<dbReference type="eggNOG" id="KOG3731">
    <property type="taxonomic scope" value="Eukaryota"/>
</dbReference>
<dbReference type="Gene3D" id="3.40.720.10">
    <property type="entry name" value="Alkaline Phosphatase, subunit A"/>
    <property type="match status" value="1"/>
</dbReference>
<dbReference type="Pfam" id="PF00884">
    <property type="entry name" value="Sulfatase"/>
    <property type="match status" value="1"/>
</dbReference>
<sequence length="475" mass="52694">MGRSGTRFTQAYTPSPFCAPARACLASGMEYEQTGVLINRPNNWNPDHTTIYKLLRDVGGYHTMTCGKDDLYYNDFRFPHYQNYKMRNLPDIDLGFSDAIRQDGKVRVMKDPPAHNKKQLNEPYRDFLNSQVVQMMNGTQISARDAYIACMTGEGPEGGCDATSFPESIYPDDFVRDRAIDLLKRKPSDSKPFFMQVNFPGPHHPVVVTSSMARSVMDRLWPPPVNPQQVEFAPSGEAMTCQQQWKLSGKKHVRVDPAKMKLVHPQKEGRCNYGAEIEHIDRLMSSIVEQLKATGEIANTVVVVAGDHGENLGDNGTTGKGIPWQASVSVPLLISGPSVPRDQVHEGPVTTLDLGGTFLDLAGVKPTAFARGMTTTSLLGPLRGHVSSGYDNWRLVVKEMPTSPDNDQLVTSYKLICCMNRACKGAPPSTPKFQKPWQLLLYDVIGDPIHEVSLADSRPDVVEQLKVLLPDGYCR</sequence>
<dbReference type="OrthoDB" id="96314at2759"/>
<keyword evidence="4" id="KW-1185">Reference proteome</keyword>
<reference evidence="3 4" key="1">
    <citation type="journal article" date="2012" name="Genome Biol.">
        <title>Genome and low-iron response of an oceanic diatom adapted to chronic iron limitation.</title>
        <authorList>
            <person name="Lommer M."/>
            <person name="Specht M."/>
            <person name="Roy A.S."/>
            <person name="Kraemer L."/>
            <person name="Andreson R."/>
            <person name="Gutowska M.A."/>
            <person name="Wolf J."/>
            <person name="Bergner S.V."/>
            <person name="Schilhabel M.B."/>
            <person name="Klostermeier U.C."/>
            <person name="Beiko R.G."/>
            <person name="Rosenstiel P."/>
            <person name="Hippler M."/>
            <person name="Laroche J."/>
        </authorList>
    </citation>
    <scope>NUCLEOTIDE SEQUENCE [LARGE SCALE GENOMIC DNA]</scope>
    <source>
        <strain evidence="3 4">CCMP1005</strain>
    </source>
</reference>
<dbReference type="AlphaFoldDB" id="K0R260"/>
<feature type="domain" description="Sulfatase N-terminal" evidence="2">
    <location>
        <begin position="3"/>
        <end position="364"/>
    </location>
</feature>
<comment type="similarity">
    <text evidence="1">Belongs to the sulfatase family.</text>
</comment>
<name>K0R260_THAOC</name>
<dbReference type="PANTHER" id="PTHR42693:SF33">
    <property type="entry name" value="ARYLSULFATASE"/>
    <property type="match status" value="1"/>
</dbReference>
<dbReference type="SUPFAM" id="SSF53649">
    <property type="entry name" value="Alkaline phosphatase-like"/>
    <property type="match status" value="1"/>
</dbReference>
<evidence type="ECO:0000313" key="3">
    <source>
        <dbReference type="EMBL" id="EJK45164.1"/>
    </source>
</evidence>